<sequence>MIFYKKCSLENCSQLKNLEVMMILRSKRRLPEQNTLNFYLDLLIFKIEHQIVCKVFAKDKVFSTHSVSIKMCICNSLEGNGLCILGQSSFLVTASAPGQFKFSKI</sequence>
<evidence type="ECO:0000313" key="1">
    <source>
        <dbReference type="EMBL" id="ENN73246.1"/>
    </source>
</evidence>
<dbReference type="HOGENOM" id="CLU_2239307_0_0_1"/>
<feature type="non-terminal residue" evidence="1">
    <location>
        <position position="1"/>
    </location>
</feature>
<accession>N6TXY6</accession>
<dbReference type="AlphaFoldDB" id="N6TXY6"/>
<protein>
    <submittedName>
        <fullName evidence="1">Uncharacterized protein</fullName>
    </submittedName>
</protein>
<reference evidence="1" key="1">
    <citation type="journal article" date="2013" name="Genome Biol.">
        <title>Draft genome of the mountain pine beetle, Dendroctonus ponderosae Hopkins, a major forest pest.</title>
        <authorList>
            <person name="Keeling C.I."/>
            <person name="Yuen M.M."/>
            <person name="Liao N.Y."/>
            <person name="Docking T.R."/>
            <person name="Chan S.K."/>
            <person name="Taylor G.A."/>
            <person name="Palmquist D.L."/>
            <person name="Jackman S.D."/>
            <person name="Nguyen A."/>
            <person name="Li M."/>
            <person name="Henderson H."/>
            <person name="Janes J.K."/>
            <person name="Zhao Y."/>
            <person name="Pandoh P."/>
            <person name="Moore R."/>
            <person name="Sperling F.A."/>
            <person name="Huber D.P."/>
            <person name="Birol I."/>
            <person name="Jones S.J."/>
            <person name="Bohlmann J."/>
        </authorList>
    </citation>
    <scope>NUCLEOTIDE SEQUENCE</scope>
</reference>
<gene>
    <name evidence="1" type="ORF">YQE_10142</name>
</gene>
<dbReference type="EMBL" id="KB741174">
    <property type="protein sequence ID" value="ENN73246.1"/>
    <property type="molecule type" value="Genomic_DNA"/>
</dbReference>
<proteinExistence type="predicted"/>
<organism evidence="1">
    <name type="scientific">Dendroctonus ponderosae</name>
    <name type="common">Mountain pine beetle</name>
    <dbReference type="NCBI Taxonomy" id="77166"/>
    <lineage>
        <taxon>Eukaryota</taxon>
        <taxon>Metazoa</taxon>
        <taxon>Ecdysozoa</taxon>
        <taxon>Arthropoda</taxon>
        <taxon>Hexapoda</taxon>
        <taxon>Insecta</taxon>
        <taxon>Pterygota</taxon>
        <taxon>Neoptera</taxon>
        <taxon>Endopterygota</taxon>
        <taxon>Coleoptera</taxon>
        <taxon>Polyphaga</taxon>
        <taxon>Cucujiformia</taxon>
        <taxon>Curculionidae</taxon>
        <taxon>Scolytinae</taxon>
        <taxon>Dendroctonus</taxon>
    </lineage>
</organism>
<name>N6TXY6_DENPD</name>